<comment type="caution">
    <text evidence="4">The sequence shown here is derived from an EMBL/GenBank/DDBJ whole genome shotgun (WGS) entry which is preliminary data.</text>
</comment>
<sequence>MMKKVMKLVLSVMILALMMPATLVSAKSDVESIQKNGKLVLGTSADFPPFEWIVMKDGKEEIVGVDIELAQKIADELGVELEVRNMGFDTLIQSVKTGRIDIALAGMNQSEERAKQIDFSTPYHKGESYILVAKDNADSVQTVEDLEGLKVGVQKATVQEAYLVDSGVKMDIVSMQKNDTLVEALKTGQLDAVFMDGVTAGEFLRMNEDKITKAPEAVPNEGAGQSAVVDKGNESLLAVVNKVIEEAVANDEIKQSIEKYLDLAAQNN</sequence>
<dbReference type="EMBL" id="PNHE01000061">
    <property type="protein sequence ID" value="PMC57157.1"/>
    <property type="molecule type" value="Genomic_DNA"/>
</dbReference>
<dbReference type="PANTHER" id="PTHR35936:SF17">
    <property type="entry name" value="ARGININE-BINDING EXTRACELLULAR PROTEIN ARTP"/>
    <property type="match status" value="1"/>
</dbReference>
<accession>A0A1G8KS24</accession>
<feature type="domain" description="Solute-binding protein family 3/N-terminal" evidence="3">
    <location>
        <begin position="38"/>
        <end position="264"/>
    </location>
</feature>
<proteinExistence type="predicted"/>
<feature type="signal peptide" evidence="2">
    <location>
        <begin position="1"/>
        <end position="26"/>
    </location>
</feature>
<dbReference type="SUPFAM" id="SSF53850">
    <property type="entry name" value="Periplasmic binding protein-like II"/>
    <property type="match status" value="1"/>
</dbReference>
<evidence type="ECO:0000256" key="2">
    <source>
        <dbReference type="SAM" id="SignalP"/>
    </source>
</evidence>
<dbReference type="Gene3D" id="3.40.190.10">
    <property type="entry name" value="Periplasmic binding protein-like II"/>
    <property type="match status" value="2"/>
</dbReference>
<gene>
    <name evidence="4" type="ORF">CJ205_08330</name>
</gene>
<dbReference type="AlphaFoldDB" id="A0A1G8KS24"/>
<keyword evidence="5" id="KW-1185">Reference proteome</keyword>
<dbReference type="SMART" id="SM00062">
    <property type="entry name" value="PBPb"/>
    <property type="match status" value="1"/>
</dbReference>
<dbReference type="PANTHER" id="PTHR35936">
    <property type="entry name" value="MEMBRANE-BOUND LYTIC MUREIN TRANSGLYCOSYLASE F"/>
    <property type="match status" value="1"/>
</dbReference>
<evidence type="ECO:0000313" key="5">
    <source>
        <dbReference type="Proteomes" id="UP000235682"/>
    </source>
</evidence>
<dbReference type="STRING" id="84521.SAMN04487994_101321"/>
<evidence type="ECO:0000259" key="3">
    <source>
        <dbReference type="SMART" id="SM00062"/>
    </source>
</evidence>
<protein>
    <submittedName>
        <fullName evidence="4">Amino acid ABC transporter substrate-binding protein</fullName>
    </submittedName>
</protein>
<dbReference type="InterPro" id="IPR001638">
    <property type="entry name" value="Solute-binding_3/MltF_N"/>
</dbReference>
<dbReference type="Pfam" id="PF00497">
    <property type="entry name" value="SBP_bac_3"/>
    <property type="match status" value="1"/>
</dbReference>
<feature type="chain" id="PRO_5011712851" evidence="2">
    <location>
        <begin position="27"/>
        <end position="268"/>
    </location>
</feature>
<name>A0A1G8KS24_9LACT</name>
<evidence type="ECO:0000256" key="1">
    <source>
        <dbReference type="ARBA" id="ARBA00022729"/>
    </source>
</evidence>
<organism evidence="4 5">
    <name type="scientific">Dolosicoccus paucivorans</name>
    <dbReference type="NCBI Taxonomy" id="84521"/>
    <lineage>
        <taxon>Bacteria</taxon>
        <taxon>Bacillati</taxon>
        <taxon>Bacillota</taxon>
        <taxon>Bacilli</taxon>
        <taxon>Lactobacillales</taxon>
        <taxon>Aerococcaceae</taxon>
        <taxon>Dolosicoccus</taxon>
    </lineage>
</organism>
<reference evidence="4 5" key="1">
    <citation type="submission" date="2017-09" db="EMBL/GenBank/DDBJ databases">
        <title>Bacterial strain isolated from the female urinary microbiota.</title>
        <authorList>
            <person name="Thomas-White K."/>
            <person name="Kumar N."/>
            <person name="Forster S."/>
            <person name="Putonti C."/>
            <person name="Lawley T."/>
            <person name="Wolfe A.J."/>
        </authorList>
    </citation>
    <scope>NUCLEOTIDE SEQUENCE [LARGE SCALE GENOMIC DNA]</scope>
    <source>
        <strain evidence="4 5">UMB0852</strain>
    </source>
</reference>
<keyword evidence="1 2" id="KW-0732">Signal</keyword>
<dbReference type="Proteomes" id="UP000235682">
    <property type="component" value="Unassembled WGS sequence"/>
</dbReference>
<evidence type="ECO:0000313" key="4">
    <source>
        <dbReference type="EMBL" id="PMC57157.1"/>
    </source>
</evidence>